<protein>
    <submittedName>
        <fullName evidence="1">Uncharacterized protein</fullName>
    </submittedName>
</protein>
<comment type="caution">
    <text evidence="1">The sequence shown here is derived from an EMBL/GenBank/DDBJ whole genome shotgun (WGS) entry which is preliminary data.</text>
</comment>
<organism evidence="1 2">
    <name type="scientific">Ixodes persulcatus</name>
    <name type="common">Taiga tick</name>
    <dbReference type="NCBI Taxonomy" id="34615"/>
    <lineage>
        <taxon>Eukaryota</taxon>
        <taxon>Metazoa</taxon>
        <taxon>Ecdysozoa</taxon>
        <taxon>Arthropoda</taxon>
        <taxon>Chelicerata</taxon>
        <taxon>Arachnida</taxon>
        <taxon>Acari</taxon>
        <taxon>Parasitiformes</taxon>
        <taxon>Ixodida</taxon>
        <taxon>Ixodoidea</taxon>
        <taxon>Ixodidae</taxon>
        <taxon>Ixodinae</taxon>
        <taxon>Ixodes</taxon>
    </lineage>
</organism>
<sequence>MAQLLIDTLTGNVLDAQTVLAVQQLFEANQTSHNDQVLEAASQMAAGEEEEEEEDTFQCGRCKCKFTALPDYFAHKKEPCAGKLPTSLCDAGTTSAVTVGDRLASSSQSARVILSEADLLALSGSLEASTQLELQTADPGGTQEVLGARSVLSHRPLEGSPAREDSEVETTLSLYTLETATSDMTKKMAVNDGTVMQMVPVNSLLDSPELRVQVDEKGVEFIVAHTEQLSEQSVDGQLTSVTATTPRSRRRAQQTGSESPSSHKRGAPVKAGVWRVAPPRTPATWATIPARRGHLPWPSSEESERGPRSSSQKRTSSPKKHSASGGSTPADSRSQNGQAMPVRGTRTSSGEERHSRQNSLERASSSKGQHRAAPSGPQGQEKRDSGTITPSISPASSVGGGRGRGFPSRVADAPKPPGYVSSEELLKSQKCPFCCKAFSKNFDLQQHIRSHTGEKPFQCVICGRGFAQKSNVKKHMQTHKPQAGGGDVLLLDNSYSCPFCTFVGKSYFELKSHLKHHKQEKVFKCIVGKCGEMFTDLESFLGHAKSHENNMMYRCPHCPKTLPSLYDLNIHQLTHTLCVTSDNSSISVTIGSNGSSGRKPHARIHQCSHCLNRYATPEALAHHQATCSHNYPCPVCQKVFPCERYLRRHLLIHRSSAPHVCSVCHKGFKTDHYLKVHAVVHSKEKPFLCSQCGATFNRQDKLKRHYLVHETVKRYKCPYGSHLGCQKEFSRADKLKAHLLTHSGVRPYECHTCGRSFTQKQRLREHERLHTDVRSFFCSTCQQGFVGRKALEEHACPGRKPKRQSALRSRRRRFNGGRPAILRQQRLARARLVAQDECPPEAQPDVPTAHIEIISATGDLDAALAQAYQPIDQTGVDADPGGAPLFFRALEGHYDDTADKQSDWAIKDGTTEHPVMV</sequence>
<gene>
    <name evidence="1" type="ORF">HPB47_022055</name>
</gene>
<evidence type="ECO:0000313" key="2">
    <source>
        <dbReference type="Proteomes" id="UP000805193"/>
    </source>
</evidence>
<keyword evidence="2" id="KW-1185">Reference proteome</keyword>
<dbReference type="Proteomes" id="UP000805193">
    <property type="component" value="Unassembled WGS sequence"/>
</dbReference>
<name>A0AC60QAR2_IXOPE</name>
<evidence type="ECO:0000313" key="1">
    <source>
        <dbReference type="EMBL" id="KAG0431136.1"/>
    </source>
</evidence>
<proteinExistence type="predicted"/>
<reference evidence="1 2" key="1">
    <citation type="journal article" date="2020" name="Cell">
        <title>Large-Scale Comparative Analyses of Tick Genomes Elucidate Their Genetic Diversity and Vector Capacities.</title>
        <authorList>
            <consortium name="Tick Genome and Microbiome Consortium (TIGMIC)"/>
            <person name="Jia N."/>
            <person name="Wang J."/>
            <person name="Shi W."/>
            <person name="Du L."/>
            <person name="Sun Y."/>
            <person name="Zhan W."/>
            <person name="Jiang J.F."/>
            <person name="Wang Q."/>
            <person name="Zhang B."/>
            <person name="Ji P."/>
            <person name="Bell-Sakyi L."/>
            <person name="Cui X.M."/>
            <person name="Yuan T.T."/>
            <person name="Jiang B.G."/>
            <person name="Yang W.F."/>
            <person name="Lam T.T."/>
            <person name="Chang Q.C."/>
            <person name="Ding S.J."/>
            <person name="Wang X.J."/>
            <person name="Zhu J.G."/>
            <person name="Ruan X.D."/>
            <person name="Zhao L."/>
            <person name="Wei J.T."/>
            <person name="Ye R.Z."/>
            <person name="Que T.C."/>
            <person name="Du C.H."/>
            <person name="Zhou Y.H."/>
            <person name="Cheng J.X."/>
            <person name="Dai P.F."/>
            <person name="Guo W.B."/>
            <person name="Han X.H."/>
            <person name="Huang E.J."/>
            <person name="Li L.F."/>
            <person name="Wei W."/>
            <person name="Gao Y.C."/>
            <person name="Liu J.Z."/>
            <person name="Shao H.Z."/>
            <person name="Wang X."/>
            <person name="Wang C.C."/>
            <person name="Yang T.C."/>
            <person name="Huo Q.B."/>
            <person name="Li W."/>
            <person name="Chen H.Y."/>
            <person name="Chen S.E."/>
            <person name="Zhou L.G."/>
            <person name="Ni X.B."/>
            <person name="Tian J.H."/>
            <person name="Sheng Y."/>
            <person name="Liu T."/>
            <person name="Pan Y.S."/>
            <person name="Xia L.Y."/>
            <person name="Li J."/>
            <person name="Zhao F."/>
            <person name="Cao W.C."/>
        </authorList>
    </citation>
    <scope>NUCLEOTIDE SEQUENCE [LARGE SCALE GENOMIC DNA]</scope>
    <source>
        <strain evidence="1">Iper-2018</strain>
    </source>
</reference>
<dbReference type="EMBL" id="JABSTQ010009252">
    <property type="protein sequence ID" value="KAG0431136.1"/>
    <property type="molecule type" value="Genomic_DNA"/>
</dbReference>
<accession>A0AC60QAR2</accession>